<dbReference type="AlphaFoldDB" id="A0A2T3AFJ6"/>
<feature type="chain" id="PRO_5015662222" description="Secreted protein" evidence="1">
    <location>
        <begin position="22"/>
        <end position="85"/>
    </location>
</feature>
<sequence>MAVLSYCFFFLFFYEWHHSSTRVNYKIKVICFPDACDMKKGPWIKKKDRPMTNDMISMIKSRPASLCLVQIRAWCEQASKGFTVH</sequence>
<name>A0A2T3AFJ6_9PEZI</name>
<keyword evidence="3" id="KW-1185">Reference proteome</keyword>
<dbReference type="EMBL" id="KZ678397">
    <property type="protein sequence ID" value="PSR94543.1"/>
    <property type="molecule type" value="Genomic_DNA"/>
</dbReference>
<feature type="signal peptide" evidence="1">
    <location>
        <begin position="1"/>
        <end position="21"/>
    </location>
</feature>
<organism evidence="2 3">
    <name type="scientific">Coniella lustricola</name>
    <dbReference type="NCBI Taxonomy" id="2025994"/>
    <lineage>
        <taxon>Eukaryota</taxon>
        <taxon>Fungi</taxon>
        <taxon>Dikarya</taxon>
        <taxon>Ascomycota</taxon>
        <taxon>Pezizomycotina</taxon>
        <taxon>Sordariomycetes</taxon>
        <taxon>Sordariomycetidae</taxon>
        <taxon>Diaporthales</taxon>
        <taxon>Schizoparmaceae</taxon>
        <taxon>Coniella</taxon>
    </lineage>
</organism>
<protein>
    <recommendedName>
        <fullName evidence="4">Secreted protein</fullName>
    </recommendedName>
</protein>
<evidence type="ECO:0000313" key="2">
    <source>
        <dbReference type="EMBL" id="PSR94543.1"/>
    </source>
</evidence>
<evidence type="ECO:0008006" key="4">
    <source>
        <dbReference type="Google" id="ProtNLM"/>
    </source>
</evidence>
<keyword evidence="1" id="KW-0732">Signal</keyword>
<dbReference type="InParanoid" id="A0A2T3AFJ6"/>
<gene>
    <name evidence="2" type="ORF">BD289DRAFT_136707</name>
</gene>
<evidence type="ECO:0000313" key="3">
    <source>
        <dbReference type="Proteomes" id="UP000241462"/>
    </source>
</evidence>
<dbReference type="Proteomes" id="UP000241462">
    <property type="component" value="Unassembled WGS sequence"/>
</dbReference>
<evidence type="ECO:0000256" key="1">
    <source>
        <dbReference type="SAM" id="SignalP"/>
    </source>
</evidence>
<proteinExistence type="predicted"/>
<reference evidence="2 3" key="1">
    <citation type="journal article" date="2018" name="Mycol. Prog.">
        <title>Coniella lustricola, a new species from submerged detritus.</title>
        <authorList>
            <person name="Raudabaugh D.B."/>
            <person name="Iturriaga T."/>
            <person name="Carver A."/>
            <person name="Mondo S."/>
            <person name="Pangilinan J."/>
            <person name="Lipzen A."/>
            <person name="He G."/>
            <person name="Amirebrahimi M."/>
            <person name="Grigoriev I.V."/>
            <person name="Miller A.N."/>
        </authorList>
    </citation>
    <scope>NUCLEOTIDE SEQUENCE [LARGE SCALE GENOMIC DNA]</scope>
    <source>
        <strain evidence="2 3">B22-T-1</strain>
    </source>
</reference>
<accession>A0A2T3AFJ6</accession>